<dbReference type="NCBIfam" id="TIGR00756">
    <property type="entry name" value="PPR"/>
    <property type="match status" value="4"/>
</dbReference>
<keyword evidence="5" id="KW-1185">Reference proteome</keyword>
<dbReference type="Pfam" id="PF13041">
    <property type="entry name" value="PPR_2"/>
    <property type="match status" value="1"/>
</dbReference>
<proteinExistence type="inferred from homology"/>
<dbReference type="GO" id="GO:0003723">
    <property type="term" value="F:RNA binding"/>
    <property type="evidence" value="ECO:0007669"/>
    <property type="project" value="InterPro"/>
</dbReference>
<name>A0AAQ3QNV7_9LILI</name>
<accession>A0AAQ3QNV7</accession>
<dbReference type="Proteomes" id="UP001327560">
    <property type="component" value="Chromosome 8"/>
</dbReference>
<dbReference type="EMBL" id="CP136897">
    <property type="protein sequence ID" value="WOL16051.1"/>
    <property type="molecule type" value="Genomic_DNA"/>
</dbReference>
<dbReference type="InterPro" id="IPR046960">
    <property type="entry name" value="PPR_At4g14850-like_plant"/>
</dbReference>
<feature type="repeat" description="PPR" evidence="3">
    <location>
        <begin position="176"/>
        <end position="206"/>
    </location>
</feature>
<feature type="repeat" description="PPR" evidence="3">
    <location>
        <begin position="277"/>
        <end position="311"/>
    </location>
</feature>
<organism evidence="4 5">
    <name type="scientific">Canna indica</name>
    <name type="common">Indian-shot</name>
    <dbReference type="NCBI Taxonomy" id="4628"/>
    <lineage>
        <taxon>Eukaryota</taxon>
        <taxon>Viridiplantae</taxon>
        <taxon>Streptophyta</taxon>
        <taxon>Embryophyta</taxon>
        <taxon>Tracheophyta</taxon>
        <taxon>Spermatophyta</taxon>
        <taxon>Magnoliopsida</taxon>
        <taxon>Liliopsida</taxon>
        <taxon>Zingiberales</taxon>
        <taxon>Cannaceae</taxon>
        <taxon>Canna</taxon>
    </lineage>
</organism>
<protein>
    <recommendedName>
        <fullName evidence="6">Pentatricopeptide repeat-containing protein</fullName>
    </recommendedName>
</protein>
<reference evidence="4 5" key="1">
    <citation type="submission" date="2023-10" db="EMBL/GenBank/DDBJ databases">
        <title>Chromosome-scale genome assembly provides insights into flower coloration mechanisms of Canna indica.</title>
        <authorList>
            <person name="Li C."/>
        </authorList>
    </citation>
    <scope>NUCLEOTIDE SEQUENCE [LARGE SCALE GENOMIC DNA]</scope>
    <source>
        <tissue evidence="4">Flower</tissue>
    </source>
</reference>
<evidence type="ECO:0000313" key="4">
    <source>
        <dbReference type="EMBL" id="WOL16051.1"/>
    </source>
</evidence>
<feature type="repeat" description="PPR" evidence="3">
    <location>
        <begin position="207"/>
        <end position="241"/>
    </location>
</feature>
<comment type="similarity">
    <text evidence="2">Belongs to the PPR family. PCMP-E subfamily.</text>
</comment>
<evidence type="ECO:0000256" key="3">
    <source>
        <dbReference type="PROSITE-ProRule" id="PRU00708"/>
    </source>
</evidence>
<gene>
    <name evidence="4" type="ORF">Cni_G24833</name>
</gene>
<dbReference type="Pfam" id="PF01535">
    <property type="entry name" value="PPR"/>
    <property type="match status" value="5"/>
</dbReference>
<evidence type="ECO:0008006" key="6">
    <source>
        <dbReference type="Google" id="ProtNLM"/>
    </source>
</evidence>
<sequence>MRNPILAVREMEDRLMPILRNCTAFAELKRVHARIVVCALSQSCFLSTQIVSICSANRRLDYAALVFNQIVEPNIFLYNEMIKAHTKSCHFSNAIGLYREMTRHSRIIADRFTYPFVVKACGGLLALDLGRQFHARVSKSGLESNSIIQNSLIEMYTKCDDLFDAHSLFDEMLERDVISWNMLITAHAKLGQMRKARSLFNTMPSRTVVSWTALISGYTSIGCYSDAIEVFHQMQLEGLEPDDISIVSVLPACAHLGALELGKWIHAFCSKHKLLEKTFICNALIEMYAKCGSIDQAHQLFEDMRERDVISWSTIINGLATHGRAVHAIKLFGSAEPETTISATCTTIGAF</sequence>
<evidence type="ECO:0000256" key="2">
    <source>
        <dbReference type="ARBA" id="ARBA00061659"/>
    </source>
</evidence>
<dbReference type="PANTHER" id="PTHR47926">
    <property type="entry name" value="PENTATRICOPEPTIDE REPEAT-CONTAINING PROTEIN"/>
    <property type="match status" value="1"/>
</dbReference>
<dbReference type="PROSITE" id="PS51375">
    <property type="entry name" value="PPR"/>
    <property type="match status" value="3"/>
</dbReference>
<dbReference type="AlphaFoldDB" id="A0AAQ3QNV7"/>
<keyword evidence="1" id="KW-0677">Repeat</keyword>
<evidence type="ECO:0000313" key="5">
    <source>
        <dbReference type="Proteomes" id="UP001327560"/>
    </source>
</evidence>
<dbReference type="FunFam" id="1.25.40.10:FF:001214">
    <property type="entry name" value="Pentatricopeptide repeat-containing protein At2g20540"/>
    <property type="match status" value="1"/>
</dbReference>
<evidence type="ECO:0000256" key="1">
    <source>
        <dbReference type="ARBA" id="ARBA00022737"/>
    </source>
</evidence>
<dbReference type="InterPro" id="IPR002885">
    <property type="entry name" value="PPR_rpt"/>
</dbReference>
<dbReference type="GO" id="GO:0009451">
    <property type="term" value="P:RNA modification"/>
    <property type="evidence" value="ECO:0007669"/>
    <property type="project" value="InterPro"/>
</dbReference>
<dbReference type="Gene3D" id="1.25.40.10">
    <property type="entry name" value="Tetratricopeptide repeat domain"/>
    <property type="match status" value="3"/>
</dbReference>
<dbReference type="PANTHER" id="PTHR47926:SF415">
    <property type="entry name" value="PENTATRICOPEPTIDE REPEAT-CONTAINING PROTEIN"/>
    <property type="match status" value="1"/>
</dbReference>
<dbReference type="InterPro" id="IPR011990">
    <property type="entry name" value="TPR-like_helical_dom_sf"/>
</dbReference>